<comment type="similarity">
    <text evidence="2 13">Belongs to the histone deacetylase family. HD type 2 subfamily.</text>
</comment>
<feature type="binding site" evidence="15">
    <location>
        <position position="773"/>
    </location>
    <ligand>
        <name>Zn(2+)</name>
        <dbReference type="ChEBI" id="CHEBI:29105"/>
    </ligand>
</feature>
<dbReference type="Pfam" id="PF00850">
    <property type="entry name" value="Hist_deacetyl"/>
    <property type="match status" value="1"/>
</dbReference>
<dbReference type="InterPro" id="IPR046949">
    <property type="entry name" value="HDAC4/5/7/9"/>
</dbReference>
<dbReference type="GO" id="GO:0141221">
    <property type="term" value="F:histone deacetylase activity, hydrolytic mechanism"/>
    <property type="evidence" value="ECO:0007669"/>
    <property type="project" value="UniProtKB-EC"/>
</dbReference>
<accession>A0A336LYQ0</accession>
<dbReference type="InterPro" id="IPR037138">
    <property type="entry name" value="His_deacetylse_dom_sf"/>
</dbReference>
<evidence type="ECO:0000256" key="9">
    <source>
        <dbReference type="ARBA" id="ARBA00023015"/>
    </source>
</evidence>
<dbReference type="Gene3D" id="3.40.800.20">
    <property type="entry name" value="Histone deacetylase domain"/>
    <property type="match status" value="1"/>
</dbReference>
<evidence type="ECO:0000313" key="19">
    <source>
        <dbReference type="EMBL" id="SSX23112.1"/>
    </source>
</evidence>
<dbReference type="EMBL" id="UFQT01000315">
    <property type="protein sequence ID" value="SSX23112.1"/>
    <property type="molecule type" value="Genomic_DNA"/>
</dbReference>
<evidence type="ECO:0000313" key="18">
    <source>
        <dbReference type="EMBL" id="SSX02740.1"/>
    </source>
</evidence>
<evidence type="ECO:0000256" key="7">
    <source>
        <dbReference type="ARBA" id="ARBA00022833"/>
    </source>
</evidence>
<evidence type="ECO:0000256" key="6">
    <source>
        <dbReference type="ARBA" id="ARBA00022801"/>
    </source>
</evidence>
<dbReference type="AlphaFoldDB" id="A0A336LYQ0"/>
<dbReference type="GO" id="GO:0000122">
    <property type="term" value="P:negative regulation of transcription by RNA polymerase II"/>
    <property type="evidence" value="ECO:0007669"/>
    <property type="project" value="InterPro"/>
</dbReference>
<dbReference type="InterPro" id="IPR023696">
    <property type="entry name" value="Ureohydrolase_dom_sf"/>
</dbReference>
<reference evidence="19" key="2">
    <citation type="submission" date="2018-07" db="EMBL/GenBank/DDBJ databases">
        <authorList>
            <person name="Quirk P.G."/>
            <person name="Krulwich T.A."/>
        </authorList>
    </citation>
    <scope>NUCLEOTIDE SEQUENCE</scope>
</reference>
<dbReference type="VEuPathDB" id="VectorBase:CSON008328"/>
<dbReference type="PANTHER" id="PTHR10625">
    <property type="entry name" value="HISTONE DEACETYLASE HDAC1-RELATED"/>
    <property type="match status" value="1"/>
</dbReference>
<proteinExistence type="inferred from homology"/>
<evidence type="ECO:0000256" key="2">
    <source>
        <dbReference type="ARBA" id="ARBA00007738"/>
    </source>
</evidence>
<dbReference type="PANTHER" id="PTHR10625:SF5">
    <property type="entry name" value="HISTONE DEACETYLASE"/>
    <property type="match status" value="1"/>
</dbReference>
<keyword evidence="8 13" id="KW-0156">Chromatin regulator</keyword>
<comment type="subcellular location">
    <subcellularLocation>
        <location evidence="1 13">Nucleus</location>
    </subcellularLocation>
</comment>
<dbReference type="GO" id="GO:0000118">
    <property type="term" value="C:histone deacetylase complex"/>
    <property type="evidence" value="ECO:0007669"/>
    <property type="project" value="TreeGrafter"/>
</dbReference>
<evidence type="ECO:0000256" key="3">
    <source>
        <dbReference type="ARBA" id="ARBA00012111"/>
    </source>
</evidence>
<evidence type="ECO:0000256" key="1">
    <source>
        <dbReference type="ARBA" id="ARBA00004123"/>
    </source>
</evidence>
<dbReference type="PRINTS" id="PR01270">
    <property type="entry name" value="HDASUPER"/>
</dbReference>
<dbReference type="GO" id="GO:0046872">
    <property type="term" value="F:metal ion binding"/>
    <property type="evidence" value="ECO:0007669"/>
    <property type="project" value="UniProtKB-KW"/>
</dbReference>
<keyword evidence="11" id="KW-0539">Nucleus</keyword>
<dbReference type="InterPro" id="IPR000286">
    <property type="entry name" value="HDACs"/>
</dbReference>
<feature type="compositionally biased region" description="Low complexity" evidence="16">
    <location>
        <begin position="670"/>
        <end position="681"/>
    </location>
</feature>
<dbReference type="EC" id="3.5.1.98" evidence="3 13"/>
<feature type="region of interest" description="Disordered" evidence="16">
    <location>
        <begin position="109"/>
        <end position="136"/>
    </location>
</feature>
<keyword evidence="9 13" id="KW-0805">Transcription regulation</keyword>
<sequence length="1138" mass="124588">MMHVISSSEMARDSTLARDRTLVVVSEKSGTPTTNSIAGPPVTEDINQQILELRKEQEFQKQKLWQAFQEKNKELELQHKLQLEHKLQYVAYLQYGVFQELREQKLAEEQQQRERRERDALRQQKEKPQTCSANASTEVKQKLQSFLMQKKQAAASNGLSMTNSSPYRNWGVIKSSSGESLPNSGVAAAGSHPYKIPQPQNVIVKYDSDYPLRKTASEPNLLKIRLKQSVIERKARAGPLGSKRHERILLAAQRRLQKHHNQQISSANSTAESSPTSPPIMGSRNSPTSAPIAEENEDQPYGAGSRANINDLSLFSSPSMPNISLGRSHFLNAHNASQMALLAQLHSNSTHSIPGTNSSAVSAGPQPYNLPPLELTELPPGVIMSPGSTASGGPPPIVPSHLTASQLAAAVAANQRHALSIYGHPQPITDAQVAQARLYKQGHRPLGRTQSAPLPLGHPMLTGAIQLQMNPTHYENSEVSTLKCNIMETTGILLLKHFLQAERQAYDAQLLLKQRIRPSPFNRSGSNHTLKEEESNEAIDLTDKNSAPRSVITNSVITSSGSSSITDDEDAKMRDQEYLQQQREILIHNSLAQQMQTANSEDLSQYHSTPHLIRPLSRTLSSPLVVSPQQLHQPLPPPSLHNHHSRSSEGTSEPPVNLSISASKSPDHLTSSSSSSSSKSTTGLAFDNLMLKHACICGDNSSHPEHSGRLQSVWARLVETGLAMRCDRLRARKATQEELQVVHTETHSTLFGASQINRQKLEASRVSFVRLACGGVGVDLDTTWNEHHTGAAARMAAGCVIDLAFKVARGELKNAFAVVRPPGHHAEPNAAMGFCFFNSVAIAARLLKQRLPEMRRIMIVDWDVHHGNGTQQIFYDDPDILYLSIHRHDDGNFFPGTGGPTECGVAQGMGFNVNIPWSSGLNPPMGDAEYLAAFRTIVLPIGRDFAPDIILVSAGFDAAIGHPAPLGGYVVSPACFGHLTRQLMQLANGKVILALEGGYDLPAICDSAQECVKALLGDEIAPILDSELRRPPCQSAVETLQKTIAIQMNHWPCVKQFAHTVMLSTLEALSSERDESETVNAMAGLSMQPPSRTTKISTEEPMDQDDSKQIKKILLTQAFKKNISLTTAPQNKTKQKSD</sequence>
<feature type="region of interest" description="Disordered" evidence="16">
    <location>
        <begin position="1086"/>
        <end position="1107"/>
    </location>
</feature>
<dbReference type="FunFam" id="3.40.800.20:FF:000002">
    <property type="entry name" value="Histone deacetylase"/>
    <property type="match status" value="1"/>
</dbReference>
<feature type="active site" evidence="14">
    <location>
        <position position="825"/>
    </location>
</feature>
<organism evidence="19">
    <name type="scientific">Culicoides sonorensis</name>
    <name type="common">Biting midge</name>
    <dbReference type="NCBI Taxonomy" id="179676"/>
    <lineage>
        <taxon>Eukaryota</taxon>
        <taxon>Metazoa</taxon>
        <taxon>Ecdysozoa</taxon>
        <taxon>Arthropoda</taxon>
        <taxon>Hexapoda</taxon>
        <taxon>Insecta</taxon>
        <taxon>Pterygota</taxon>
        <taxon>Neoptera</taxon>
        <taxon>Endopterygota</taxon>
        <taxon>Diptera</taxon>
        <taxon>Nematocera</taxon>
        <taxon>Chironomoidea</taxon>
        <taxon>Ceratopogonidae</taxon>
        <taxon>Ceratopogoninae</taxon>
        <taxon>Culicoides</taxon>
        <taxon>Monoculicoides</taxon>
    </lineage>
</organism>
<feature type="compositionally biased region" description="Basic and acidic residues" evidence="16">
    <location>
        <begin position="109"/>
        <end position="128"/>
    </location>
</feature>
<evidence type="ECO:0000256" key="13">
    <source>
        <dbReference type="PIRNR" id="PIRNR037911"/>
    </source>
</evidence>
<feature type="binding site" evidence="15">
    <location>
        <position position="703"/>
    </location>
    <ligand>
        <name>Zn(2+)</name>
        <dbReference type="ChEBI" id="CHEBI:29105"/>
    </ligand>
</feature>
<feature type="binding site" evidence="15">
    <location>
        <position position="695"/>
    </location>
    <ligand>
        <name>Zn(2+)</name>
        <dbReference type="ChEBI" id="CHEBI:29105"/>
    </ligand>
</feature>
<evidence type="ECO:0000256" key="10">
    <source>
        <dbReference type="ARBA" id="ARBA00023163"/>
    </source>
</evidence>
<keyword evidence="10 13" id="KW-0804">Transcription</keyword>
<keyword evidence="6 13" id="KW-0378">Hydrolase</keyword>
<evidence type="ECO:0000256" key="15">
    <source>
        <dbReference type="PIRSR" id="PIRSR037911-2"/>
    </source>
</evidence>
<comment type="catalytic activity">
    <reaction evidence="12 13">
        <text>N(6)-acetyl-L-lysyl-[histone] + H2O = L-lysyl-[histone] + acetate</text>
        <dbReference type="Rhea" id="RHEA:58196"/>
        <dbReference type="Rhea" id="RHEA-COMP:9845"/>
        <dbReference type="Rhea" id="RHEA-COMP:11338"/>
        <dbReference type="ChEBI" id="CHEBI:15377"/>
        <dbReference type="ChEBI" id="CHEBI:29969"/>
        <dbReference type="ChEBI" id="CHEBI:30089"/>
        <dbReference type="ChEBI" id="CHEBI:61930"/>
        <dbReference type="EC" id="3.5.1.98"/>
    </reaction>
</comment>
<feature type="region of interest" description="Disordered" evidence="16">
    <location>
        <begin position="521"/>
        <end position="547"/>
    </location>
</feature>
<evidence type="ECO:0000256" key="16">
    <source>
        <dbReference type="SAM" id="MobiDB-lite"/>
    </source>
</evidence>
<dbReference type="SUPFAM" id="SSF52768">
    <property type="entry name" value="Arginase/deacetylase"/>
    <property type="match status" value="1"/>
</dbReference>
<feature type="compositionally biased region" description="Polar residues" evidence="16">
    <location>
        <begin position="262"/>
        <end position="275"/>
    </location>
</feature>
<evidence type="ECO:0000256" key="8">
    <source>
        <dbReference type="ARBA" id="ARBA00022853"/>
    </source>
</evidence>
<evidence type="ECO:0000256" key="11">
    <source>
        <dbReference type="ARBA" id="ARBA00023242"/>
    </source>
</evidence>
<feature type="region of interest" description="Disordered" evidence="16">
    <location>
        <begin position="256"/>
        <end position="305"/>
    </location>
</feature>
<dbReference type="InterPro" id="IPR023801">
    <property type="entry name" value="His_deacetylse_dom"/>
</dbReference>
<dbReference type="PIRSF" id="PIRSF037911">
    <property type="entry name" value="HDAC_II_euk"/>
    <property type="match status" value="1"/>
</dbReference>
<feature type="domain" description="Histone deacetylase" evidence="17">
    <location>
        <begin position="703"/>
        <end position="1015"/>
    </location>
</feature>
<reference evidence="18" key="1">
    <citation type="submission" date="2018-04" db="EMBL/GenBank/DDBJ databases">
        <authorList>
            <person name="Go L.Y."/>
            <person name="Mitchell J.A."/>
        </authorList>
    </citation>
    <scope>NUCLEOTIDE SEQUENCE</scope>
    <source>
        <tissue evidence="18">Whole organism</tissue>
    </source>
</reference>
<evidence type="ECO:0000256" key="5">
    <source>
        <dbReference type="ARBA" id="ARBA00022723"/>
    </source>
</evidence>
<comment type="function">
    <text evidence="13">Responsible for the deacetylation of lysine residues on the N-terminal part of the core histones (H2A, H2B, H3 and H4). Histone deacetylation gives a tag for epigenetic repression and plays an important role in transcriptional regulation, cell cycle progression and developmental events.</text>
</comment>
<evidence type="ECO:0000259" key="17">
    <source>
        <dbReference type="Pfam" id="PF00850"/>
    </source>
</evidence>
<keyword evidence="4 13" id="KW-0678">Repressor</keyword>
<dbReference type="GO" id="GO:0040029">
    <property type="term" value="P:epigenetic regulation of gene expression"/>
    <property type="evidence" value="ECO:0007669"/>
    <property type="project" value="TreeGrafter"/>
</dbReference>
<evidence type="ECO:0000256" key="14">
    <source>
        <dbReference type="PIRSR" id="PIRSR037911-1"/>
    </source>
</evidence>
<protein>
    <recommendedName>
        <fullName evidence="3 13">Histone deacetylase</fullName>
        <ecNumber evidence="3 13">3.5.1.98</ecNumber>
    </recommendedName>
</protein>
<dbReference type="CDD" id="cd11681">
    <property type="entry name" value="HDAC_classIIa"/>
    <property type="match status" value="1"/>
</dbReference>
<keyword evidence="5 15" id="KW-0479">Metal-binding</keyword>
<evidence type="ECO:0000256" key="12">
    <source>
        <dbReference type="ARBA" id="ARBA00048287"/>
    </source>
</evidence>
<gene>
    <name evidence="19" type="primary">CSON008328</name>
</gene>
<feature type="binding site" evidence="15">
    <location>
        <position position="697"/>
    </location>
    <ligand>
        <name>Zn(2+)</name>
        <dbReference type="ChEBI" id="CHEBI:29105"/>
    </ligand>
</feature>
<feature type="region of interest" description="Disordered" evidence="16">
    <location>
        <begin position="628"/>
        <end position="681"/>
    </location>
</feature>
<name>A0A336LYQ0_CULSO</name>
<dbReference type="EMBL" id="UFQS01000315">
    <property type="protein sequence ID" value="SSX02740.1"/>
    <property type="molecule type" value="Genomic_DNA"/>
</dbReference>
<keyword evidence="7 15" id="KW-0862">Zinc</keyword>
<evidence type="ECO:0000256" key="4">
    <source>
        <dbReference type="ARBA" id="ARBA00022491"/>
    </source>
</evidence>